<keyword evidence="6" id="KW-0808">Transferase</keyword>
<dbReference type="GO" id="GO:0005524">
    <property type="term" value="F:ATP binding"/>
    <property type="evidence" value="ECO:0007669"/>
    <property type="project" value="UniProtKB-UniRule"/>
</dbReference>
<dbReference type="KEGG" id="pmrn:116940081"/>
<feature type="region of interest" description="Disordered" evidence="18">
    <location>
        <begin position="1401"/>
        <end position="1421"/>
    </location>
</feature>
<feature type="domain" description="Protein kinase" evidence="19">
    <location>
        <begin position="296"/>
        <end position="624"/>
    </location>
</feature>
<dbReference type="Gene3D" id="3.30.200.20">
    <property type="entry name" value="Phosphorylase Kinase, domain 1"/>
    <property type="match status" value="1"/>
</dbReference>
<evidence type="ECO:0000256" key="14">
    <source>
        <dbReference type="ARBA" id="ARBA00047899"/>
    </source>
</evidence>
<proteinExistence type="inferred from homology"/>
<evidence type="ECO:0000313" key="21">
    <source>
        <dbReference type="RefSeq" id="XP_032805285.1"/>
    </source>
</evidence>
<keyword evidence="4" id="KW-0723">Serine/threonine-protein kinase</keyword>
<sequence length="1469" mass="152046">MIINPAGMASQMQVFSPPQPQSSAFCSVKKLKLEPSSCVYHDGKTSAYSHQHSQRSRQHHHHHHLHQQSHSNAHHRSSRHSAKAYAAPAAASSAAVAVTAAVGSHAAYEQSLIFPGAVATSAATAAVVGASGGAAGTAAGAGGGASGGGGIARRTTLNLLDTYQRCVLKRRSSEGVDGEPGNDGGGNGGNGGAGGGAGNNAAGGNATTTAANASNDAGSVQIVEELPPTAAVAAAAPMLVGSNVTMAPTTNAAAVAAGGGTTTNAKANNHGGSSSGGDGDYQLVQHEVLRSMTNSYEVLEFLGRGTFGQVVKCWKRGTSEVVAVKILKSHPSYARQGQVEVGILARLSSENADEHNFVRAHECFQHRGHTCLVFEMLEQNLYDFLKRNKFRPLALGHVRPVLQQVATALAKLKSLGLIHADLKPENIMLVDPTRQPFRVKVIDFGSASHVSKAVCSTYLQSRYYRAPEIILGLPFCEAIDMWSLGCVIAELFLGWPLYPGASEYDQIRYISQTQGLPAEYLLSAGTKTTRFFKRDPESAFPLWRLKTPEEHESETGIKSKEARKYIFNCLDDMAQVNVASELESSDMLAEKADRREFIDLLKRMLTIDAEKRTTPLDTLGHPFVTMQHLLDYPHSNHVKACFQNMEVCRRRVGMYERLNQSKTPFMAHVAPSTSNNLTMTFNSHLSSHAQASAAGGQVAALAQRGMALPAPGATAAGPFARHDPYQQALIVCPPTFQGDWQTHARLQASPPKHAGYSVRVENAVPLVTQAPATAQQLQLQPGVLAQGWAPATQQILLPTWQQIPTVPAHAPVQHPGLPDGMGGTQGIPDWRSAHAHGPHYNALVQQPLLSGHMALPGGQPLSVGVAHVMRQQPISSSAASAVSSSASAKKNRQLMHASSARWARGDVWPAPLRSHYEMSLSQPMSLQSPLRSKRAKESSGSRYYTTATTASAAAAAHSAAVSAAASNAAAAAAAAAMIGDGPLFGHGVSAGTLGAGGVGAAMASPAGGGGGGVWATGGGGAGLGDAGLGGGGASYPRQPRQPIVIRDTPSPAISVITISSDTDDEEDEKTVKRGSGAGAGNGANPSTSLLSKQRENVVSCVTVHDSPDSDSSRTTSPLPLGGRPTVAALSGAVAAGQHLALPGGTGAAPSSAAAAAALAASASSSSSSSSLLPSSSSSSSSLHRANSRTIIVPPLKTQASEADGGSLLAANGVAVHHGKVKGIGISSGRVQTRGNPFQQQQPLNLSQATLMQDQRPGVGAHAHRRQQAFVAPTMAQPPVPPPIAAGPAPPPTSAAAPYHFGSHGPSTPQGPGGAGGLPAHLAAAVSQPHHLYTYTAAAAAAAAALGSPGGVMAAAHLGGTHPHAHPHAHHHHHHGHPHPATAYAAHPATGLLHQVPVSVARHHPHHHPHHAHPHHPHHHHPAVLPASPAGLHQAYQPTAPFPQQAYVSASPVYAGYPLSPPKMGQFSYL</sequence>
<keyword evidence="5" id="KW-0597">Phosphoprotein</keyword>
<evidence type="ECO:0000256" key="11">
    <source>
        <dbReference type="ARBA" id="ARBA00023015"/>
    </source>
</evidence>
<evidence type="ECO:0000256" key="2">
    <source>
        <dbReference type="ARBA" id="ARBA00012513"/>
    </source>
</evidence>
<dbReference type="InterPro" id="IPR011009">
    <property type="entry name" value="Kinase-like_dom_sf"/>
</dbReference>
<dbReference type="InterPro" id="IPR017441">
    <property type="entry name" value="Protein_kinase_ATP_BS"/>
</dbReference>
<dbReference type="GO" id="GO:0005737">
    <property type="term" value="C:cytoplasm"/>
    <property type="evidence" value="ECO:0007669"/>
    <property type="project" value="UniProtKB-ARBA"/>
</dbReference>
<feature type="compositionally biased region" description="Basic residues" evidence="18">
    <location>
        <begin position="1362"/>
        <end position="1377"/>
    </location>
</feature>
<dbReference type="Gene3D" id="1.10.510.10">
    <property type="entry name" value="Transferase(Phosphotransferase) domain 1"/>
    <property type="match status" value="1"/>
</dbReference>
<keyword evidence="20" id="KW-1185">Reference proteome</keyword>
<dbReference type="PANTHER" id="PTHR24058:SF17">
    <property type="entry name" value="HOMEODOMAIN INTERACTING PROTEIN KINASE, ISOFORM D"/>
    <property type="match status" value="1"/>
</dbReference>
<dbReference type="GO" id="GO:0004713">
    <property type="term" value="F:protein tyrosine kinase activity"/>
    <property type="evidence" value="ECO:0007669"/>
    <property type="project" value="TreeGrafter"/>
</dbReference>
<keyword evidence="11" id="KW-0805">Transcription regulation</keyword>
<organism evidence="20 21">
    <name type="scientific">Petromyzon marinus</name>
    <name type="common">Sea lamprey</name>
    <dbReference type="NCBI Taxonomy" id="7757"/>
    <lineage>
        <taxon>Eukaryota</taxon>
        <taxon>Metazoa</taxon>
        <taxon>Chordata</taxon>
        <taxon>Craniata</taxon>
        <taxon>Vertebrata</taxon>
        <taxon>Cyclostomata</taxon>
        <taxon>Hyperoartia</taxon>
        <taxon>Petromyzontiformes</taxon>
        <taxon>Petromyzontidae</taxon>
        <taxon>Petromyzon</taxon>
    </lineage>
</organism>
<feature type="region of interest" description="Disordered" evidence="18">
    <location>
        <begin position="1354"/>
        <end position="1381"/>
    </location>
</feature>
<evidence type="ECO:0000256" key="15">
    <source>
        <dbReference type="ARBA" id="ARBA00048679"/>
    </source>
</evidence>
<evidence type="ECO:0000256" key="12">
    <source>
        <dbReference type="ARBA" id="ARBA00023163"/>
    </source>
</evidence>
<keyword evidence="21" id="KW-0371">Homeobox</keyword>
<dbReference type="PROSITE" id="PS00107">
    <property type="entry name" value="PROTEIN_KINASE_ATP"/>
    <property type="match status" value="1"/>
</dbReference>
<dbReference type="EC" id="2.7.11.1" evidence="2"/>
<dbReference type="InterPro" id="IPR050494">
    <property type="entry name" value="Ser_Thr_dual-spec_kinase"/>
</dbReference>
<evidence type="ECO:0000256" key="1">
    <source>
        <dbReference type="ARBA" id="ARBA00004123"/>
    </source>
</evidence>
<keyword evidence="3" id="KW-1017">Isopeptide bond</keyword>
<dbReference type="Pfam" id="PF00069">
    <property type="entry name" value="Pkinase"/>
    <property type="match status" value="1"/>
</dbReference>
<feature type="compositionally biased region" description="Low complexity" evidence="18">
    <location>
        <begin position="1164"/>
        <end position="1182"/>
    </location>
</feature>
<evidence type="ECO:0000256" key="18">
    <source>
        <dbReference type="SAM" id="MobiDB-lite"/>
    </source>
</evidence>
<feature type="region of interest" description="Disordered" evidence="18">
    <location>
        <begin position="171"/>
        <end position="200"/>
    </location>
</feature>
<keyword evidence="8 21" id="KW-0418">Kinase</keyword>
<keyword evidence="12" id="KW-0804">Transcription</keyword>
<comment type="catalytic activity">
    <reaction evidence="14">
        <text>L-threonyl-[protein] + ATP = O-phospho-L-threonyl-[protein] + ADP + H(+)</text>
        <dbReference type="Rhea" id="RHEA:46608"/>
        <dbReference type="Rhea" id="RHEA-COMP:11060"/>
        <dbReference type="Rhea" id="RHEA-COMP:11605"/>
        <dbReference type="ChEBI" id="CHEBI:15378"/>
        <dbReference type="ChEBI" id="CHEBI:30013"/>
        <dbReference type="ChEBI" id="CHEBI:30616"/>
        <dbReference type="ChEBI" id="CHEBI:61977"/>
        <dbReference type="ChEBI" id="CHEBI:456216"/>
        <dbReference type="EC" id="2.7.11.1"/>
    </reaction>
</comment>
<evidence type="ECO:0000256" key="4">
    <source>
        <dbReference type="ARBA" id="ARBA00022527"/>
    </source>
</evidence>
<evidence type="ECO:0000256" key="7">
    <source>
        <dbReference type="ARBA" id="ARBA00022741"/>
    </source>
</evidence>
<evidence type="ECO:0000256" key="6">
    <source>
        <dbReference type="ARBA" id="ARBA00022679"/>
    </source>
</evidence>
<dbReference type="GO" id="GO:0005654">
    <property type="term" value="C:nucleoplasm"/>
    <property type="evidence" value="ECO:0007669"/>
    <property type="project" value="UniProtKB-ARBA"/>
</dbReference>
<evidence type="ECO:0000256" key="5">
    <source>
        <dbReference type="ARBA" id="ARBA00022553"/>
    </source>
</evidence>
<comment type="similarity">
    <text evidence="16">Belongs to the protein kinase superfamily. CMGC Ser/Thr protein kinase family. HIPK subfamily.</text>
</comment>
<evidence type="ECO:0000259" key="19">
    <source>
        <dbReference type="PROSITE" id="PS50011"/>
    </source>
</evidence>
<evidence type="ECO:0000256" key="13">
    <source>
        <dbReference type="ARBA" id="ARBA00023242"/>
    </source>
</evidence>
<accession>A0AAJ7STI4</accession>
<dbReference type="FunFam" id="3.30.200.20:FF:000022">
    <property type="entry name" value="Homeodomain-interacting protein kinase 2 isoform 1"/>
    <property type="match status" value="1"/>
</dbReference>
<dbReference type="SMART" id="SM00220">
    <property type="entry name" value="S_TKc"/>
    <property type="match status" value="1"/>
</dbReference>
<dbReference type="GeneID" id="116940081"/>
<dbReference type="PROSITE" id="PS50011">
    <property type="entry name" value="PROTEIN_KINASE_DOM"/>
    <property type="match status" value="1"/>
</dbReference>
<feature type="binding site" evidence="17">
    <location>
        <position position="325"/>
    </location>
    <ligand>
        <name>ATP</name>
        <dbReference type="ChEBI" id="CHEBI:30616"/>
    </ligand>
</feature>
<evidence type="ECO:0000256" key="8">
    <source>
        <dbReference type="ARBA" id="ARBA00022777"/>
    </source>
</evidence>
<dbReference type="InterPro" id="IPR008271">
    <property type="entry name" value="Ser/Thr_kinase_AS"/>
</dbReference>
<feature type="region of interest" description="Disordered" evidence="18">
    <location>
        <begin position="919"/>
        <end position="939"/>
    </location>
</feature>
<evidence type="ECO:0000256" key="10">
    <source>
        <dbReference type="ARBA" id="ARBA00022843"/>
    </source>
</evidence>
<keyword evidence="10" id="KW-0832">Ubl conjugation</keyword>
<keyword evidence="13" id="KW-0539">Nucleus</keyword>
<evidence type="ECO:0000256" key="17">
    <source>
        <dbReference type="PROSITE-ProRule" id="PRU10141"/>
    </source>
</evidence>
<dbReference type="Proteomes" id="UP001318040">
    <property type="component" value="Chromosome 7"/>
</dbReference>
<keyword evidence="9 17" id="KW-0067">ATP-binding</keyword>
<feature type="region of interest" description="Disordered" evidence="18">
    <location>
        <begin position="43"/>
        <end position="86"/>
    </location>
</feature>
<dbReference type="FunFam" id="1.10.510.10:FF:000029">
    <property type="entry name" value="Homeodomain-interacting protein kinase 2 isoform 1"/>
    <property type="match status" value="1"/>
</dbReference>
<evidence type="ECO:0000313" key="20">
    <source>
        <dbReference type="Proteomes" id="UP001318040"/>
    </source>
</evidence>
<comment type="catalytic activity">
    <reaction evidence="15">
        <text>L-seryl-[protein] + ATP = O-phospho-L-seryl-[protein] + ADP + H(+)</text>
        <dbReference type="Rhea" id="RHEA:17989"/>
        <dbReference type="Rhea" id="RHEA-COMP:9863"/>
        <dbReference type="Rhea" id="RHEA-COMP:11604"/>
        <dbReference type="ChEBI" id="CHEBI:15378"/>
        <dbReference type="ChEBI" id="CHEBI:29999"/>
        <dbReference type="ChEBI" id="CHEBI:30616"/>
        <dbReference type="ChEBI" id="CHEBI:83421"/>
        <dbReference type="ChEBI" id="CHEBI:456216"/>
        <dbReference type="EC" id="2.7.11.1"/>
    </reaction>
</comment>
<dbReference type="RefSeq" id="XP_032805285.1">
    <property type="nucleotide sequence ID" value="XM_032949394.1"/>
</dbReference>
<evidence type="ECO:0000256" key="9">
    <source>
        <dbReference type="ARBA" id="ARBA00022840"/>
    </source>
</evidence>
<protein>
    <recommendedName>
        <fullName evidence="2">non-specific serine/threonine protein kinase</fullName>
        <ecNumber evidence="2">2.7.11.1</ecNumber>
    </recommendedName>
</protein>
<dbReference type="PANTHER" id="PTHR24058">
    <property type="entry name" value="DUAL SPECIFICITY PROTEIN KINASE"/>
    <property type="match status" value="1"/>
</dbReference>
<gene>
    <name evidence="21" type="primary">HIPK2</name>
</gene>
<name>A0AAJ7STI4_PETMA</name>
<feature type="region of interest" description="Disordered" evidence="18">
    <location>
        <begin position="1287"/>
        <end position="1315"/>
    </location>
</feature>
<dbReference type="InterPro" id="IPR000719">
    <property type="entry name" value="Prot_kinase_dom"/>
</dbReference>
<dbReference type="GO" id="GO:0004674">
    <property type="term" value="F:protein serine/threonine kinase activity"/>
    <property type="evidence" value="ECO:0007669"/>
    <property type="project" value="UniProtKB-KW"/>
</dbReference>
<evidence type="ECO:0000256" key="16">
    <source>
        <dbReference type="ARBA" id="ARBA00061380"/>
    </source>
</evidence>
<feature type="compositionally biased region" description="Low complexity" evidence="18">
    <location>
        <begin position="919"/>
        <end position="930"/>
    </location>
</feature>
<dbReference type="GO" id="GO:0003677">
    <property type="term" value="F:DNA binding"/>
    <property type="evidence" value="ECO:0007669"/>
    <property type="project" value="UniProtKB-KW"/>
</dbReference>
<keyword evidence="21" id="KW-0238">DNA-binding</keyword>
<comment type="subcellular location">
    <subcellularLocation>
        <location evidence="1">Nucleus</location>
    </subcellularLocation>
</comment>
<dbReference type="PROSITE" id="PS00108">
    <property type="entry name" value="PROTEIN_KINASE_ST"/>
    <property type="match status" value="1"/>
</dbReference>
<evidence type="ECO:0000256" key="3">
    <source>
        <dbReference type="ARBA" id="ARBA00022499"/>
    </source>
</evidence>
<feature type="region of interest" description="Disordered" evidence="18">
    <location>
        <begin position="1164"/>
        <end position="1185"/>
    </location>
</feature>
<feature type="compositionally biased region" description="Gly residues" evidence="18">
    <location>
        <begin position="181"/>
        <end position="198"/>
    </location>
</feature>
<dbReference type="SUPFAM" id="SSF56112">
    <property type="entry name" value="Protein kinase-like (PK-like)"/>
    <property type="match status" value="1"/>
</dbReference>
<feature type="region of interest" description="Disordered" evidence="18">
    <location>
        <begin position="1030"/>
        <end position="1123"/>
    </location>
</feature>
<reference evidence="21" key="1">
    <citation type="submission" date="2025-08" db="UniProtKB">
        <authorList>
            <consortium name="RefSeq"/>
        </authorList>
    </citation>
    <scope>IDENTIFICATION</scope>
    <source>
        <tissue evidence="21">Sperm</tissue>
    </source>
</reference>
<feature type="compositionally biased region" description="Basic residues" evidence="18">
    <location>
        <begin position="52"/>
        <end position="82"/>
    </location>
</feature>
<dbReference type="CDD" id="cd14211">
    <property type="entry name" value="STKc_HIPK"/>
    <property type="match status" value="1"/>
</dbReference>
<keyword evidence="7 17" id="KW-0547">Nucleotide-binding</keyword>